<reference evidence="1 2" key="1">
    <citation type="submission" date="2022-08" db="EMBL/GenBank/DDBJ databases">
        <title>YIM 101645 draft genome.</title>
        <authorList>
            <person name="Chen X."/>
        </authorList>
    </citation>
    <scope>NUCLEOTIDE SEQUENCE [LARGE SCALE GENOMIC DNA]</scope>
    <source>
        <strain evidence="1 2">YIM 101645</strain>
    </source>
</reference>
<protein>
    <submittedName>
        <fullName evidence="1">YfjI family protein</fullName>
    </submittedName>
</protein>
<dbReference type="Proteomes" id="UP001205965">
    <property type="component" value="Unassembled WGS sequence"/>
</dbReference>
<sequence>MAHNDTNGARTVAEWARDTDWAEVLAGADLDPAARWHGGSALDLDADGRLVWHEPDPEHDDDPEAEPVTSVVAADERLELVDGATPPEWWPVIDGQPADKLTAYAGVRGRTRAEAAKALGLNDDVREWRWFFDLPGLEPVRDAALKRGASMWGVLGAALAITLGQIDPRAVLAGDDTDLWGAASLNLYVLSVAESGKGKGSSVKAAKQLVKWDDMRGGPAAMIVPEGTPEGIARMLSLPKPKPTATKDDDGKKITVVPELTPADIEAHIAGNKFVGIFDEAIGWTGQARTEDARHRLERFFNSAFMGEAVGMKLADDHATRDVPEHSYRYCVHASAQEPVAFDLMSKTLSGFSQRFLVLPATPLHADFKDPRRVTMRMPELYLNPRIASVTGNIVYPDYVTAELMALQEKQLFGDDDGSNMNSYRGLIRVKVAVGLNAMLNGEVGIEPRTWAMAGVVMEASDATRDGVLARQREAARQRELAEVTDRKELHSEAADEVERKAVERVTHGLIKKGARTWAPASGLRKLVSHRDRKAGRYEPAVTRLLELDRLEYRDNPEGKGEQYRITPA</sequence>
<gene>
    <name evidence="1" type="ORF">NYP18_01935</name>
</gene>
<keyword evidence="2" id="KW-1185">Reference proteome</keyword>
<comment type="caution">
    <text evidence="1">The sequence shown here is derived from an EMBL/GenBank/DDBJ whole genome shotgun (WGS) entry which is preliminary data.</text>
</comment>
<name>A0ABT2FT55_9CORY</name>
<dbReference type="RefSeq" id="WP_259426427.1">
    <property type="nucleotide sequence ID" value="NZ_JANWTC010000001.1"/>
</dbReference>
<accession>A0ABT2FT55</accession>
<dbReference type="EMBL" id="JANWTC010000001">
    <property type="protein sequence ID" value="MCS5478409.1"/>
    <property type="molecule type" value="Genomic_DNA"/>
</dbReference>
<evidence type="ECO:0000313" key="1">
    <source>
        <dbReference type="EMBL" id="MCS5478409.1"/>
    </source>
</evidence>
<evidence type="ECO:0000313" key="2">
    <source>
        <dbReference type="Proteomes" id="UP001205965"/>
    </source>
</evidence>
<organism evidence="1 2">
    <name type="scientific">Corynebacterium lemuris</name>
    <dbReference type="NCBI Taxonomy" id="1859292"/>
    <lineage>
        <taxon>Bacteria</taxon>
        <taxon>Bacillati</taxon>
        <taxon>Actinomycetota</taxon>
        <taxon>Actinomycetes</taxon>
        <taxon>Mycobacteriales</taxon>
        <taxon>Corynebacteriaceae</taxon>
        <taxon>Corynebacterium</taxon>
    </lineage>
</organism>
<proteinExistence type="predicted"/>